<sequence>MSRDKLGIGLLTPRLLQPISIVKHATNEEDRTMVSDLSPMPRCNAPPNTPFVTEPNGTDYVGDDQNQLHSLDPHSKEFKPVNTDPLLPILHSRKKHNGRTKSSISLSIPSSMSDT</sequence>
<feature type="compositionally biased region" description="Low complexity" evidence="1">
    <location>
        <begin position="102"/>
        <end position="115"/>
    </location>
</feature>
<name>A0A3G5AHR0_9VIRU</name>
<feature type="region of interest" description="Disordered" evidence="1">
    <location>
        <begin position="32"/>
        <end position="115"/>
    </location>
</feature>
<proteinExistence type="predicted"/>
<accession>A0A3G5AHR0</accession>
<reference evidence="2" key="1">
    <citation type="submission" date="2018-10" db="EMBL/GenBank/DDBJ databases">
        <title>Hidden diversity of soil giant viruses.</title>
        <authorList>
            <person name="Schulz F."/>
            <person name="Alteio L."/>
            <person name="Goudeau D."/>
            <person name="Ryan E.M."/>
            <person name="Malmstrom R.R."/>
            <person name="Blanchard J."/>
            <person name="Woyke T."/>
        </authorList>
    </citation>
    <scope>NUCLEOTIDE SEQUENCE</scope>
    <source>
        <strain evidence="2">SYV1</strain>
    </source>
</reference>
<evidence type="ECO:0000256" key="1">
    <source>
        <dbReference type="SAM" id="MobiDB-lite"/>
    </source>
</evidence>
<organism evidence="2">
    <name type="scientific">Sylvanvirus sp</name>
    <dbReference type="NCBI Taxonomy" id="2487774"/>
    <lineage>
        <taxon>Viruses</taxon>
    </lineage>
</organism>
<gene>
    <name evidence="2" type="ORF">Sylvanvirus6_37</name>
</gene>
<protein>
    <submittedName>
        <fullName evidence="2">Uncharacterized protein</fullName>
    </submittedName>
</protein>
<evidence type="ECO:0000313" key="2">
    <source>
        <dbReference type="EMBL" id="AYV86696.1"/>
    </source>
</evidence>
<dbReference type="EMBL" id="MK072512">
    <property type="protein sequence ID" value="AYV86696.1"/>
    <property type="molecule type" value="Genomic_DNA"/>
</dbReference>